<keyword evidence="6" id="KW-0175">Coiled coil</keyword>
<feature type="non-terminal residue" evidence="10">
    <location>
        <position position="885"/>
    </location>
</feature>
<keyword evidence="3" id="KW-0963">Cytoplasm</keyword>
<dbReference type="SUPFAM" id="SSF50998">
    <property type="entry name" value="Quinoprotein alcohol dehydrogenase-like"/>
    <property type="match status" value="1"/>
</dbReference>
<dbReference type="SMART" id="SM00320">
    <property type="entry name" value="WD40"/>
    <property type="match status" value="5"/>
</dbReference>
<dbReference type="InterPro" id="IPR015943">
    <property type="entry name" value="WD40/YVTN_repeat-like_dom_sf"/>
</dbReference>
<comment type="caution">
    <text evidence="10">The sequence shown here is derived from an EMBL/GenBank/DDBJ whole genome shotgun (WGS) entry which is preliminary data.</text>
</comment>
<evidence type="ECO:0000256" key="6">
    <source>
        <dbReference type="ARBA" id="ARBA00023054"/>
    </source>
</evidence>
<evidence type="ECO:0000256" key="3">
    <source>
        <dbReference type="ARBA" id="ARBA00022490"/>
    </source>
</evidence>
<protein>
    <recommendedName>
        <fullName evidence="12">Cilia- and flagella-associated protein 43</fullName>
    </recommendedName>
</protein>
<evidence type="ECO:0000256" key="9">
    <source>
        <dbReference type="SAM" id="MobiDB-lite"/>
    </source>
</evidence>
<dbReference type="InterPro" id="IPR011047">
    <property type="entry name" value="Quinoprotein_ADH-like_sf"/>
</dbReference>
<organism evidence="10 11">
    <name type="scientific">Ataeniobius toweri</name>
    <dbReference type="NCBI Taxonomy" id="208326"/>
    <lineage>
        <taxon>Eukaryota</taxon>
        <taxon>Metazoa</taxon>
        <taxon>Chordata</taxon>
        <taxon>Craniata</taxon>
        <taxon>Vertebrata</taxon>
        <taxon>Euteleostomi</taxon>
        <taxon>Actinopterygii</taxon>
        <taxon>Neopterygii</taxon>
        <taxon>Teleostei</taxon>
        <taxon>Neoteleostei</taxon>
        <taxon>Acanthomorphata</taxon>
        <taxon>Ovalentaria</taxon>
        <taxon>Atherinomorphae</taxon>
        <taxon>Cyprinodontiformes</taxon>
        <taxon>Goodeidae</taxon>
        <taxon>Ataeniobius</taxon>
    </lineage>
</organism>
<evidence type="ECO:0008006" key="12">
    <source>
        <dbReference type="Google" id="ProtNLM"/>
    </source>
</evidence>
<keyword evidence="7" id="KW-0206">Cytoskeleton</keyword>
<name>A0ABU7AEZ4_9TELE</name>
<dbReference type="PANTHER" id="PTHR14885">
    <property type="entry name" value="CILIA- AND FLAGELLA-ASSOCIATED PROTEIN 43-RELATED"/>
    <property type="match status" value="1"/>
</dbReference>
<evidence type="ECO:0000313" key="11">
    <source>
        <dbReference type="Proteomes" id="UP001345963"/>
    </source>
</evidence>
<dbReference type="EMBL" id="JAHUTI010011558">
    <property type="protein sequence ID" value="MED6236248.1"/>
    <property type="molecule type" value="Genomic_DNA"/>
</dbReference>
<dbReference type="Gene3D" id="2.130.10.10">
    <property type="entry name" value="YVTN repeat-like/Quinoprotein amine dehydrogenase"/>
    <property type="match status" value="3"/>
</dbReference>
<feature type="region of interest" description="Disordered" evidence="9">
    <location>
        <begin position="858"/>
        <end position="885"/>
    </location>
</feature>
<accession>A0ABU7AEZ4</accession>
<reference evidence="10 11" key="1">
    <citation type="submission" date="2021-07" db="EMBL/GenBank/DDBJ databases">
        <authorList>
            <person name="Palmer J.M."/>
        </authorList>
    </citation>
    <scope>NUCLEOTIDE SEQUENCE [LARGE SCALE GENOMIC DNA]</scope>
    <source>
        <strain evidence="10 11">AT_MEX2019</strain>
        <tissue evidence="10">Muscle</tissue>
    </source>
</reference>
<proteinExistence type="predicted"/>
<gene>
    <name evidence="10" type="ORF">ATANTOWER_006414</name>
</gene>
<evidence type="ECO:0000256" key="8">
    <source>
        <dbReference type="ARBA" id="ARBA00023273"/>
    </source>
</evidence>
<dbReference type="Proteomes" id="UP001345963">
    <property type="component" value="Unassembled WGS sequence"/>
</dbReference>
<keyword evidence="11" id="KW-1185">Reference proteome</keyword>
<keyword evidence="4" id="KW-0853">WD repeat</keyword>
<keyword evidence="5" id="KW-0677">Repeat</keyword>
<evidence type="ECO:0000256" key="2">
    <source>
        <dbReference type="ARBA" id="ARBA00004245"/>
    </source>
</evidence>
<dbReference type="InterPro" id="IPR001680">
    <property type="entry name" value="WD40_rpt"/>
</dbReference>
<feature type="compositionally biased region" description="Pro residues" evidence="9">
    <location>
        <begin position="874"/>
        <end position="885"/>
    </location>
</feature>
<keyword evidence="8" id="KW-0966">Cell projection</keyword>
<evidence type="ECO:0000256" key="5">
    <source>
        <dbReference type="ARBA" id="ARBA00022737"/>
    </source>
</evidence>
<comment type="subcellular location">
    <subcellularLocation>
        <location evidence="1">Cell projection</location>
        <location evidence="1">Cilium</location>
    </subcellularLocation>
    <subcellularLocation>
        <location evidence="2">Cytoplasm</location>
        <location evidence="2">Cytoskeleton</location>
    </subcellularLocation>
</comment>
<evidence type="ECO:0000256" key="1">
    <source>
        <dbReference type="ARBA" id="ARBA00004138"/>
    </source>
</evidence>
<evidence type="ECO:0000256" key="7">
    <source>
        <dbReference type="ARBA" id="ARBA00023212"/>
    </source>
</evidence>
<evidence type="ECO:0000256" key="4">
    <source>
        <dbReference type="ARBA" id="ARBA00022574"/>
    </source>
</evidence>
<dbReference type="PANTHER" id="PTHR14885:SF1">
    <property type="entry name" value="CILIA- AND FLAGELLA-ASSOCIATED PROTEIN 43"/>
    <property type="match status" value="1"/>
</dbReference>
<evidence type="ECO:0000313" key="10">
    <source>
        <dbReference type="EMBL" id="MED6236248.1"/>
    </source>
</evidence>
<sequence length="885" mass="97275">MNEVRNLEISWVQGFTRENVEFVDNKTVCYTCGNHICFLNLETKTRSVFQSPGRGVGALTANGRSGAFAFSERKLSPFIFVYSFPGLELKNELKGDAYLDYTSLTLSDGGPYLGCCSSFPEYSITVWNWENAEVICTKSQAGQDVISLEFNPMNWLQLCALGTTTLTVWNIEKCGSFHLMKPRVIQLPATNGAFAEELPHTPTKSSFIPEMSLSPISELSKMKPIGYESSLPTGATITPSALCWTAASQLYVGCAEGYLLLVDPENLSVSVLFNPAAADAIPELQNFHFQALTLSSNGLIAVGKETVLHCLHIRGTQPSITQTWQLERPVSAAILSPDNDTLLLSSNTGQIYLLNPAESDQITKVLDVLSGNFLTAALLRTDKNVCVSLRERGVLQLWASDGTCLSSLPLQTEVTRLACCPIAHYAAVGTASGKILFVDLNNEKQLRLVHEVYLYHTAVDHLVFDQEGCYLLCSGSDLHLYVLYARPSMRFSVIGYVDVPGCILSLSTQCLGSSEEVKILALCAAQEDKNDDASLLIVFSLPVRSIAGSDCVDRQGCLYNLKVLRYKVPLPLTSCALGVGEVFAYCHSNKSLQRFQLPKDTDGLPSQQMVQLQPKEEVKGHQLGPVSLLLSPDCMWLASVGRDGLLRIRPTESMEKYCELWCHSCRLGGARSVSFSADGHTVVTTGFKDGSLQCTNLRPSCRIKDAYNEKDNYFTQYHQAMSLSLQIAFNSENPVLVTLPVWGHEAPVSCKKTEGNEVGCATIDVMEQDKSYLPTPLNSTWLESRQDAIVKEDIKQHSETKKALRETVRELRETCISTEDFRLVSSSSALSGTWSLGQQTQQRRPDVPLPRHLLQLLQGQPKAFPGQPRDIVPPVCPGPSPGPPP</sequence>
<dbReference type="Pfam" id="PF00400">
    <property type="entry name" value="WD40"/>
    <property type="match status" value="1"/>
</dbReference>